<dbReference type="PANTHER" id="PTHR43780:SF2">
    <property type="entry name" value="1-AMINOCYCLOPROPANE-1-CARBOXYLATE DEAMINASE-RELATED"/>
    <property type="match status" value="1"/>
</dbReference>
<evidence type="ECO:0000256" key="1">
    <source>
        <dbReference type="ARBA" id="ARBA00001933"/>
    </source>
</evidence>
<feature type="domain" description="Tryptophan synthase beta chain-like PALP" evidence="6">
    <location>
        <begin position="19"/>
        <end position="289"/>
    </location>
</feature>
<dbReference type="InterPro" id="IPR027278">
    <property type="entry name" value="ACCD_DCysDesulf"/>
</dbReference>
<evidence type="ECO:0000313" key="8">
    <source>
        <dbReference type="Proteomes" id="UP000634011"/>
    </source>
</evidence>
<comment type="cofactor">
    <cofactor evidence="1">
        <name>pyridoxal 5'-phosphate</name>
        <dbReference type="ChEBI" id="CHEBI:597326"/>
    </cofactor>
</comment>
<dbReference type="InterPro" id="IPR001926">
    <property type="entry name" value="TrpB-like_PALP"/>
</dbReference>
<dbReference type="Gene3D" id="3.40.50.1100">
    <property type="match status" value="2"/>
</dbReference>
<keyword evidence="3 5" id="KW-0663">Pyridoxal phosphate</keyword>
<name>A0A923HJK6_9BURK</name>
<dbReference type="Pfam" id="PF00291">
    <property type="entry name" value="PALP"/>
    <property type="match status" value="1"/>
</dbReference>
<evidence type="ECO:0000259" key="6">
    <source>
        <dbReference type="Pfam" id="PF00291"/>
    </source>
</evidence>
<dbReference type="SUPFAM" id="SSF53686">
    <property type="entry name" value="Tryptophan synthase beta subunit-like PLP-dependent enzymes"/>
    <property type="match status" value="1"/>
</dbReference>
<dbReference type="PIRSF" id="PIRSF006278">
    <property type="entry name" value="ACCD_DCysDesulf"/>
    <property type="match status" value="1"/>
</dbReference>
<dbReference type="AlphaFoldDB" id="A0A923HJK6"/>
<reference evidence="7" key="1">
    <citation type="submission" date="2020-08" db="EMBL/GenBank/DDBJ databases">
        <title>Novel species isolated from subtropical streams in China.</title>
        <authorList>
            <person name="Lu H."/>
        </authorList>
    </citation>
    <scope>NUCLEOTIDE SEQUENCE</scope>
    <source>
        <strain evidence="7">KACC 12607</strain>
    </source>
</reference>
<dbReference type="Proteomes" id="UP000634011">
    <property type="component" value="Unassembled WGS sequence"/>
</dbReference>
<evidence type="ECO:0000313" key="7">
    <source>
        <dbReference type="EMBL" id="MBC3861994.1"/>
    </source>
</evidence>
<keyword evidence="8" id="KW-1185">Reference proteome</keyword>
<feature type="modified residue" description="N6-(pyridoxal phosphate)lysine" evidence="5">
    <location>
        <position position="38"/>
    </location>
</feature>
<dbReference type="EMBL" id="JACOFV010000006">
    <property type="protein sequence ID" value="MBC3861994.1"/>
    <property type="molecule type" value="Genomic_DNA"/>
</dbReference>
<comment type="similarity">
    <text evidence="2">Belongs to the ACC deaminase/D-cysteine desulfhydrase family.</text>
</comment>
<comment type="caution">
    <text evidence="7">The sequence shown here is derived from an EMBL/GenBank/DDBJ whole genome shotgun (WGS) entry which is preliminary data.</text>
</comment>
<evidence type="ECO:0000256" key="2">
    <source>
        <dbReference type="ARBA" id="ARBA00008639"/>
    </source>
</evidence>
<evidence type="ECO:0000256" key="3">
    <source>
        <dbReference type="ARBA" id="ARBA00022898"/>
    </source>
</evidence>
<dbReference type="PANTHER" id="PTHR43780">
    <property type="entry name" value="1-AMINOCYCLOPROPANE-1-CARBOXYLATE DEAMINASE-RELATED"/>
    <property type="match status" value="1"/>
</dbReference>
<gene>
    <name evidence="7" type="ORF">H8K32_07795</name>
</gene>
<feature type="active site" description="Nucleophile" evidence="4">
    <location>
        <position position="64"/>
    </location>
</feature>
<evidence type="ECO:0000256" key="5">
    <source>
        <dbReference type="PIRSR" id="PIRSR006278-2"/>
    </source>
</evidence>
<proteinExistence type="inferred from homology"/>
<dbReference type="InterPro" id="IPR036052">
    <property type="entry name" value="TrpB-like_PALP_sf"/>
</dbReference>
<organism evidence="7 8">
    <name type="scientific">Undibacterium jejuense</name>
    <dbReference type="NCBI Taxonomy" id="1344949"/>
    <lineage>
        <taxon>Bacteria</taxon>
        <taxon>Pseudomonadati</taxon>
        <taxon>Pseudomonadota</taxon>
        <taxon>Betaproteobacteria</taxon>
        <taxon>Burkholderiales</taxon>
        <taxon>Oxalobacteraceae</taxon>
        <taxon>Undibacterium</taxon>
    </lineage>
</organism>
<accession>A0A923HJK6</accession>
<sequence>MFFASSSPCQRVYSDLFPGIDLWVKRDDLLHSQVSGNKFRKLKYPLMALQGKHPHLVSMGGLWSNHIHALAHAAAILGYASTALIRAADGMDSAMLEDCRRLGMQIRYVGRECYRQLRDEPDYWRQCLPEVSPQHVWLPEGGGSPAALHGVAELVAEVSTSIGSCPDVFMLACGTGATMAGVLAGAERKSQVIGVAAFNNADYLHNDIKNLLQQAGYPEYDNYRLLTDFHHGGYAKISSVLMSFCKNFVSQTGIPLEPVYTGKMLFALHTLCMQAYFPERTRVVAIHTGGLQGNRGFPYSSSLMPVMNT</sequence>
<dbReference type="GO" id="GO:0019148">
    <property type="term" value="F:D-cysteine desulfhydrase activity"/>
    <property type="evidence" value="ECO:0007669"/>
    <property type="project" value="TreeGrafter"/>
</dbReference>
<evidence type="ECO:0000256" key="4">
    <source>
        <dbReference type="PIRSR" id="PIRSR006278-1"/>
    </source>
</evidence>
<dbReference type="RefSeq" id="WP_186911926.1">
    <property type="nucleotide sequence ID" value="NZ_JACOFV010000006.1"/>
</dbReference>
<protein>
    <submittedName>
        <fullName evidence="7">Pyridoxal-phosphate dependent enzyme</fullName>
    </submittedName>
</protein>